<protein>
    <submittedName>
        <fullName evidence="1">Uncharacterized protein</fullName>
    </submittedName>
</protein>
<dbReference type="EMBL" id="MU274915">
    <property type="protein sequence ID" value="KAI0088022.1"/>
    <property type="molecule type" value="Genomic_DNA"/>
</dbReference>
<proteinExistence type="predicted"/>
<name>A0ACB8U0Y6_9APHY</name>
<gene>
    <name evidence="1" type="ORF">BDY19DRAFT_1048911</name>
</gene>
<evidence type="ECO:0000313" key="1">
    <source>
        <dbReference type="EMBL" id="KAI0088022.1"/>
    </source>
</evidence>
<reference evidence="1" key="1">
    <citation type="journal article" date="2021" name="Environ. Microbiol.">
        <title>Gene family expansions and transcriptome signatures uncover fungal adaptations to wood decay.</title>
        <authorList>
            <person name="Hage H."/>
            <person name="Miyauchi S."/>
            <person name="Viragh M."/>
            <person name="Drula E."/>
            <person name="Min B."/>
            <person name="Chaduli D."/>
            <person name="Navarro D."/>
            <person name="Favel A."/>
            <person name="Norest M."/>
            <person name="Lesage-Meessen L."/>
            <person name="Balint B."/>
            <person name="Merenyi Z."/>
            <person name="de Eugenio L."/>
            <person name="Morin E."/>
            <person name="Martinez A.T."/>
            <person name="Baldrian P."/>
            <person name="Stursova M."/>
            <person name="Martinez M.J."/>
            <person name="Novotny C."/>
            <person name="Magnuson J.K."/>
            <person name="Spatafora J.W."/>
            <person name="Maurice S."/>
            <person name="Pangilinan J."/>
            <person name="Andreopoulos W."/>
            <person name="LaButti K."/>
            <person name="Hundley H."/>
            <person name="Na H."/>
            <person name="Kuo A."/>
            <person name="Barry K."/>
            <person name="Lipzen A."/>
            <person name="Henrissat B."/>
            <person name="Riley R."/>
            <person name="Ahrendt S."/>
            <person name="Nagy L.G."/>
            <person name="Grigoriev I.V."/>
            <person name="Martin F."/>
            <person name="Rosso M.N."/>
        </authorList>
    </citation>
    <scope>NUCLEOTIDE SEQUENCE</scope>
    <source>
        <strain evidence="1">CBS 384.51</strain>
    </source>
</reference>
<keyword evidence="2" id="KW-1185">Reference proteome</keyword>
<comment type="caution">
    <text evidence="1">The sequence shown here is derived from an EMBL/GenBank/DDBJ whole genome shotgun (WGS) entry which is preliminary data.</text>
</comment>
<accession>A0ACB8U0Y6</accession>
<evidence type="ECO:0000313" key="2">
    <source>
        <dbReference type="Proteomes" id="UP001055072"/>
    </source>
</evidence>
<dbReference type="Proteomes" id="UP001055072">
    <property type="component" value="Unassembled WGS sequence"/>
</dbReference>
<organism evidence="1 2">
    <name type="scientific">Irpex rosettiformis</name>
    <dbReference type="NCBI Taxonomy" id="378272"/>
    <lineage>
        <taxon>Eukaryota</taxon>
        <taxon>Fungi</taxon>
        <taxon>Dikarya</taxon>
        <taxon>Basidiomycota</taxon>
        <taxon>Agaricomycotina</taxon>
        <taxon>Agaricomycetes</taxon>
        <taxon>Polyporales</taxon>
        <taxon>Irpicaceae</taxon>
        <taxon>Irpex</taxon>
    </lineage>
</organism>
<sequence length="737" mass="79518">MPRPKRSGTVGGLDAPWNQEQRTPTADSILSRGSVKRHKTDGMNSRFDRMIATVNIMPTPDSRKKRCRASSSASGSSLMSYDVPKTPVDAYNDLEGGRLGEDFTVIKMKQHHEGKTSRVPSTFDLAIFESLPEEKEDVPGWLSDAMSNIGAHHPIRALIPSTKADISTLIETGPSFASLEPAPYPLPETNTLVLDDNPFAFRAPSRGHHGLDDPVCANPENEFRSAYIALQDGGQELQILEEESFHESPNSPPRPPSSYARSTSEAFLGQSLSSSLPSNLLPCASGLLSPLSKPQNTARAPACNANLTSDPPSVDLAPFSTPGPFVTNAAPKPTNTVLEPSSTLRASSVLYGPSVSSAIIASDFMSASAALPFSTPGPLVRKSLPAFSNSKYCSVSNTCLPESPRHSMLPDYSIEPLENEHTSSSSDLPVYLPPETPDNAHQQPPRSNPLSFSTSIQKHVYFDCPAEDPVGSDPLDPDEYELDLDYDCLESLDFRWEKFDPSGAMMQERSTSGVKQYVAASDDEDSCENDAGGSEEAPTSQQLGMLDLQHVPQASYTPDQTQTTADVDGELPVVAFTPHDAFEAPLGVSSETETSTREESSKQGPYFAPAPGIFISPLRGDGSSEAGNPLVHKDIRDMNPSMTSNEVAIENKPYNLQVHRSLPRTPVNQIISLIPKTPNASRNGRAPTPPSIPKIAVLCPEEISEDEINDLDGELCSQVHGRASQDSHDTIESWSGI</sequence>